<dbReference type="EMBL" id="KE344565">
    <property type="protein sequence ID" value="EXB67541.1"/>
    <property type="molecule type" value="Genomic_DNA"/>
</dbReference>
<dbReference type="PANTHER" id="PTHR46798:SF5">
    <property type="entry name" value="E3 UBIQUITIN-PROTEIN LIGASE RFI2"/>
    <property type="match status" value="1"/>
</dbReference>
<dbReference type="AlphaFoldDB" id="W9REQ3"/>
<dbReference type="PANTHER" id="PTHR46798">
    <property type="entry name" value="OS09G0511500 PROTEIN"/>
    <property type="match status" value="1"/>
</dbReference>
<evidence type="ECO:0000313" key="2">
    <source>
        <dbReference type="Proteomes" id="UP000030645"/>
    </source>
</evidence>
<evidence type="ECO:0000313" key="1">
    <source>
        <dbReference type="EMBL" id="EXB67541.1"/>
    </source>
</evidence>
<dbReference type="InterPro" id="IPR044274">
    <property type="entry name" value="RFI2"/>
</dbReference>
<gene>
    <name evidence="1" type="ORF">L484_005990</name>
</gene>
<keyword evidence="2" id="KW-1185">Reference proteome</keyword>
<reference evidence="2" key="1">
    <citation type="submission" date="2013-01" db="EMBL/GenBank/DDBJ databases">
        <title>Draft Genome Sequence of a Mulberry Tree, Morus notabilis C.K. Schneid.</title>
        <authorList>
            <person name="He N."/>
            <person name="Zhao S."/>
        </authorList>
    </citation>
    <scope>NUCLEOTIDE SEQUENCE</scope>
</reference>
<name>W9REQ3_9ROSA</name>
<sequence>MQHPNCRKVENGQWLYAKVSTRSFPQFSTDNWIPDEDPYDMGYAEMVYGQPGPFDNFIRNHQKPQPTQIARVRTCSLRYSGKNDAMK</sequence>
<dbReference type="Proteomes" id="UP000030645">
    <property type="component" value="Unassembled WGS sequence"/>
</dbReference>
<dbReference type="STRING" id="981085.W9REQ3"/>
<protein>
    <submittedName>
        <fullName evidence="1">Uncharacterized protein</fullName>
    </submittedName>
</protein>
<accession>W9REQ3</accession>
<organism evidence="1 2">
    <name type="scientific">Morus notabilis</name>
    <dbReference type="NCBI Taxonomy" id="981085"/>
    <lineage>
        <taxon>Eukaryota</taxon>
        <taxon>Viridiplantae</taxon>
        <taxon>Streptophyta</taxon>
        <taxon>Embryophyta</taxon>
        <taxon>Tracheophyta</taxon>
        <taxon>Spermatophyta</taxon>
        <taxon>Magnoliopsida</taxon>
        <taxon>eudicotyledons</taxon>
        <taxon>Gunneridae</taxon>
        <taxon>Pentapetalae</taxon>
        <taxon>rosids</taxon>
        <taxon>fabids</taxon>
        <taxon>Rosales</taxon>
        <taxon>Moraceae</taxon>
        <taxon>Moreae</taxon>
        <taxon>Morus</taxon>
    </lineage>
</organism>
<proteinExistence type="predicted"/>
<dbReference type="GO" id="GO:0004842">
    <property type="term" value="F:ubiquitin-protein transferase activity"/>
    <property type="evidence" value="ECO:0007669"/>
    <property type="project" value="InterPro"/>
</dbReference>